<feature type="compositionally biased region" description="Polar residues" evidence="1">
    <location>
        <begin position="39"/>
        <end position="63"/>
    </location>
</feature>
<keyword evidence="3" id="KW-0732">Signal</keyword>
<evidence type="ECO:0008006" key="6">
    <source>
        <dbReference type="Google" id="ProtNLM"/>
    </source>
</evidence>
<feature type="compositionally biased region" description="Polar residues" evidence="1">
    <location>
        <begin position="451"/>
        <end position="465"/>
    </location>
</feature>
<evidence type="ECO:0000313" key="5">
    <source>
        <dbReference type="Proteomes" id="UP000789390"/>
    </source>
</evidence>
<protein>
    <recommendedName>
        <fullName evidence="6">ZP domain-containing protein</fullName>
    </recommendedName>
</protein>
<evidence type="ECO:0000256" key="1">
    <source>
        <dbReference type="SAM" id="MobiDB-lite"/>
    </source>
</evidence>
<evidence type="ECO:0000256" key="3">
    <source>
        <dbReference type="SAM" id="SignalP"/>
    </source>
</evidence>
<keyword evidence="2" id="KW-0812">Transmembrane</keyword>
<feature type="compositionally biased region" description="Polar residues" evidence="1">
    <location>
        <begin position="637"/>
        <end position="646"/>
    </location>
</feature>
<evidence type="ECO:0000313" key="4">
    <source>
        <dbReference type="EMBL" id="CAH0107967.1"/>
    </source>
</evidence>
<organism evidence="4 5">
    <name type="scientific">Daphnia galeata</name>
    <dbReference type="NCBI Taxonomy" id="27404"/>
    <lineage>
        <taxon>Eukaryota</taxon>
        <taxon>Metazoa</taxon>
        <taxon>Ecdysozoa</taxon>
        <taxon>Arthropoda</taxon>
        <taxon>Crustacea</taxon>
        <taxon>Branchiopoda</taxon>
        <taxon>Diplostraca</taxon>
        <taxon>Cladocera</taxon>
        <taxon>Anomopoda</taxon>
        <taxon>Daphniidae</taxon>
        <taxon>Daphnia</taxon>
    </lineage>
</organism>
<keyword evidence="2" id="KW-1133">Transmembrane helix</keyword>
<feature type="region of interest" description="Disordered" evidence="1">
    <location>
        <begin position="439"/>
        <end position="465"/>
    </location>
</feature>
<keyword evidence="5" id="KW-1185">Reference proteome</keyword>
<dbReference type="PANTHER" id="PTHR39959">
    <property type="entry name" value="RE44287P-RELATED"/>
    <property type="match status" value="1"/>
</dbReference>
<dbReference type="EMBL" id="CAKKLH010000281">
    <property type="protein sequence ID" value="CAH0107967.1"/>
    <property type="molecule type" value="Genomic_DNA"/>
</dbReference>
<dbReference type="OrthoDB" id="6757328at2759"/>
<feature type="chain" id="PRO_5035304277" description="ZP domain-containing protein" evidence="3">
    <location>
        <begin position="23"/>
        <end position="714"/>
    </location>
</feature>
<keyword evidence="2" id="KW-0472">Membrane</keyword>
<accession>A0A8J2RR30</accession>
<reference evidence="4" key="1">
    <citation type="submission" date="2021-11" db="EMBL/GenBank/DDBJ databases">
        <authorList>
            <person name="Schell T."/>
        </authorList>
    </citation>
    <scope>NUCLEOTIDE SEQUENCE</scope>
    <source>
        <strain evidence="4">M5</strain>
    </source>
</reference>
<dbReference type="Proteomes" id="UP000789390">
    <property type="component" value="Unassembled WGS sequence"/>
</dbReference>
<gene>
    <name evidence="4" type="ORF">DGAL_LOCUS11313</name>
</gene>
<sequence>MKLKVTFNWCVWLTVFVVIVTAADLPQGPDRGSGLEKNGTGNSPLTDAGSISTSTGAPTTTKPNKLRRDSGLLTDNDVDALPASTVEGPPQIESRQGRLAPSGPVQTHRSNVAYASSSGVRSPQGPTRSGPRPPAPPTPDEGPLPPAPPLDVTEIRCLKMASRERFSAVLSMPEGLLGSNPIFEDKPAIDPITSRICQIQPASRPGTFQLEVTNLDACGVKSCNQNGEPWLCVTLRFPVLAGLKLPEDEIIEIRCKQQDRTVAEKKDIDFDGDRFSPRVEEKSPLTFTGGKQEFLCEIGLFRRLPGTSLFSQRIGPGSAVELGEEVQLRSIVRSNDGWFYSKLTDVVVRRLKKQTSASNDGSAILVQQDGCRNPAYRAIATQHPQRDARSSLLNNFNFRVFLFQDMDAGDSIVISARVFACIEASDCAPTLCGDDRGQGFGRRKRSSSSSWNETQISDSEQIVQTDGSGKTREIFIEQLVFPNGTIASASSRHLKGWETDLALRVAMPGDYYTGTRTVPLHSLESHCFLYLMMTVGLGTALGVTTLLVSIYCICTCRRRGNKSVATSEAPPRAVPSPAVTTGATTALETFMMEACYPELQVLDALSRTVRQKKQNVHDEIIKLYGAAAAAAELTKSNTSTNGNVYSSEPRPSLKQLKRHQQQAQERTAKQNANQNVTTVVVGPNEPQRRGNNDALYWEIGQHQHSHQILPPTPV</sequence>
<feature type="region of interest" description="Disordered" evidence="1">
    <location>
        <begin position="637"/>
        <end position="691"/>
    </location>
</feature>
<feature type="transmembrane region" description="Helical" evidence="2">
    <location>
        <begin position="528"/>
        <end position="553"/>
    </location>
</feature>
<feature type="signal peptide" evidence="3">
    <location>
        <begin position="1"/>
        <end position="22"/>
    </location>
</feature>
<evidence type="ECO:0000256" key="2">
    <source>
        <dbReference type="SAM" id="Phobius"/>
    </source>
</evidence>
<name>A0A8J2RR30_9CRUS</name>
<feature type="compositionally biased region" description="Polar residues" evidence="1">
    <location>
        <begin position="661"/>
        <end position="675"/>
    </location>
</feature>
<dbReference type="PANTHER" id="PTHR39959:SF2">
    <property type="entry name" value="RE44287P"/>
    <property type="match status" value="1"/>
</dbReference>
<feature type="compositionally biased region" description="Pro residues" evidence="1">
    <location>
        <begin position="131"/>
        <end position="149"/>
    </location>
</feature>
<dbReference type="AlphaFoldDB" id="A0A8J2RR30"/>
<feature type="region of interest" description="Disordered" evidence="1">
    <location>
        <begin position="26"/>
        <end position="151"/>
    </location>
</feature>
<proteinExistence type="predicted"/>
<feature type="compositionally biased region" description="Polar residues" evidence="1">
    <location>
        <begin position="104"/>
        <end position="125"/>
    </location>
</feature>
<comment type="caution">
    <text evidence="4">The sequence shown here is derived from an EMBL/GenBank/DDBJ whole genome shotgun (WGS) entry which is preliminary data.</text>
</comment>